<feature type="region of interest" description="Disordered" evidence="1">
    <location>
        <begin position="518"/>
        <end position="561"/>
    </location>
</feature>
<evidence type="ECO:0000313" key="3">
    <source>
        <dbReference type="Proteomes" id="UP000004956"/>
    </source>
</evidence>
<dbReference type="Proteomes" id="UP000004956">
    <property type="component" value="Unassembled WGS sequence"/>
</dbReference>
<sequence>MTETHRSPRFIIVGFDGLRPDDATDDQMPNVARFAREHHTWTKYLASFPTETYVNHPSIFSGFRPKDHGVIQNWFYRRGMPKEALLFRGSSMDSVLAADALDRGCCRVPSMGERLARNTMRMRVYCANSAGSTRLQHVRAERFEGHCCVPVHDLARTVPESEIERLRAAGVPGAPLTFPDFDGNRMTVDAFLLLDAAQGPQTLPEVAVVWIGEPDHSEHEFGLDDPRTIEARRDADRQFGRILDWWERTGKDEDVQLIVMSDHGHGVVRRHVDVAAPLRNAGFTVVDGLGLKEGKNPADYDVVIVGNYTVGVWFREPTAANMLRARDALMASPDVGLVFSKPDATRPGAVEGRVPGTFSEAVVFSDHERTPDMRFVMRGDVATGELVMGEELPLNAGNHGGLLPQEIRSFLAVGGKRFPGSGVHHEPAGHDDLAVTVMTMLGVLDDEAALPLPTGRTLTEAVRAEGGKPECACASYDAAQPVREVLSLSCGAFTQQITREVWAGRSYVVEGTRVAADGDDGWTPRRGLHGLGSAGTMSGTGLDDGASGPDDNPTQTPKKEA</sequence>
<evidence type="ECO:0000256" key="1">
    <source>
        <dbReference type="SAM" id="MobiDB-lite"/>
    </source>
</evidence>
<dbReference type="HOGENOM" id="CLU_039509_0_0_4"/>
<dbReference type="AlphaFoldDB" id="H3KFQ9"/>
<dbReference type="EMBL" id="AFBQ01000235">
    <property type="protein sequence ID" value="EHY31053.1"/>
    <property type="molecule type" value="Genomic_DNA"/>
</dbReference>
<dbReference type="OrthoDB" id="9779418at2"/>
<protein>
    <submittedName>
        <fullName evidence="2">Type I phosphodiesterase / nucleotide pyrophosphatase</fullName>
    </submittedName>
</protein>
<feature type="compositionally biased region" description="Polar residues" evidence="1">
    <location>
        <begin position="552"/>
        <end position="561"/>
    </location>
</feature>
<dbReference type="SUPFAM" id="SSF53649">
    <property type="entry name" value="Alkaline phosphatase-like"/>
    <property type="match status" value="1"/>
</dbReference>
<accession>H3KFQ9</accession>
<proteinExistence type="predicted"/>
<dbReference type="Pfam" id="PF01663">
    <property type="entry name" value="Phosphodiest"/>
    <property type="match status" value="1"/>
</dbReference>
<reference evidence="2 3" key="1">
    <citation type="submission" date="2011-11" db="EMBL/GenBank/DDBJ databases">
        <authorList>
            <person name="Weinstock G."/>
            <person name="Sodergren E."/>
            <person name="Clifton S."/>
            <person name="Fulton L."/>
            <person name="Fulton B."/>
            <person name="Courtney L."/>
            <person name="Fronick C."/>
            <person name="Harrison M."/>
            <person name="Strong C."/>
            <person name="Farmer C."/>
            <person name="Delahaunty K."/>
            <person name="Markovic C."/>
            <person name="Hall O."/>
            <person name="Minx P."/>
            <person name="Tomlinson C."/>
            <person name="Mitreva M."/>
            <person name="Hou S."/>
            <person name="Chen J."/>
            <person name="Wollam A."/>
            <person name="Pepin K.H."/>
            <person name="Johnson M."/>
            <person name="Bhonagiri V."/>
            <person name="Zhang X."/>
            <person name="Suruliraj S."/>
            <person name="Warren W."/>
            <person name="Chinwalla A."/>
            <person name="Mardis E.R."/>
            <person name="Wilson R.K."/>
        </authorList>
    </citation>
    <scope>NUCLEOTIDE SEQUENCE [LARGE SCALE GENOMIC DNA]</scope>
    <source>
        <strain evidence="2 3">YIT 11816</strain>
    </source>
</reference>
<dbReference type="GO" id="GO:0005773">
    <property type="term" value="C:vacuole"/>
    <property type="evidence" value="ECO:0007669"/>
    <property type="project" value="TreeGrafter"/>
</dbReference>
<dbReference type="GO" id="GO:0016787">
    <property type="term" value="F:hydrolase activity"/>
    <property type="evidence" value="ECO:0007669"/>
    <property type="project" value="UniProtKB-ARBA"/>
</dbReference>
<evidence type="ECO:0000313" key="2">
    <source>
        <dbReference type="EMBL" id="EHY31053.1"/>
    </source>
</evidence>
<dbReference type="RefSeq" id="WP_008542600.1">
    <property type="nucleotide sequence ID" value="NZ_JH604983.1"/>
</dbReference>
<dbReference type="PATRIC" id="fig|762967.3.peg.1240"/>
<organism evidence="2 3">
    <name type="scientific">Sutterella parvirubra YIT 11816</name>
    <dbReference type="NCBI Taxonomy" id="762967"/>
    <lineage>
        <taxon>Bacteria</taxon>
        <taxon>Pseudomonadati</taxon>
        <taxon>Pseudomonadota</taxon>
        <taxon>Betaproteobacteria</taxon>
        <taxon>Burkholderiales</taxon>
        <taxon>Sutterellaceae</taxon>
        <taxon>Sutterella</taxon>
    </lineage>
</organism>
<dbReference type="InterPro" id="IPR017850">
    <property type="entry name" value="Alkaline_phosphatase_core_sf"/>
</dbReference>
<dbReference type="Gene3D" id="3.40.720.10">
    <property type="entry name" value="Alkaline Phosphatase, subunit A"/>
    <property type="match status" value="1"/>
</dbReference>
<dbReference type="InterPro" id="IPR002591">
    <property type="entry name" value="Phosphodiest/P_Trfase"/>
</dbReference>
<comment type="caution">
    <text evidence="2">The sequence shown here is derived from an EMBL/GenBank/DDBJ whole genome shotgun (WGS) entry which is preliminary data.</text>
</comment>
<dbReference type="PANTHER" id="PTHR10151">
    <property type="entry name" value="ECTONUCLEOTIDE PYROPHOSPHATASE/PHOSPHODIESTERASE"/>
    <property type="match status" value="1"/>
</dbReference>
<name>H3KFQ9_9BURK</name>
<keyword evidence="3" id="KW-1185">Reference proteome</keyword>
<gene>
    <name evidence="2" type="ORF">HMPREF9440_01578</name>
</gene>
<dbReference type="STRING" id="762967.HMPREF9440_01578"/>
<dbReference type="PANTHER" id="PTHR10151:SF120">
    <property type="entry name" value="BIS(5'-ADENOSYL)-TRIPHOSPHATASE"/>
    <property type="match status" value="1"/>
</dbReference>